<organism evidence="2 3">
    <name type="scientific">Thalictrum thalictroides</name>
    <name type="common">Rue-anemone</name>
    <name type="synonym">Anemone thalictroides</name>
    <dbReference type="NCBI Taxonomy" id="46969"/>
    <lineage>
        <taxon>Eukaryota</taxon>
        <taxon>Viridiplantae</taxon>
        <taxon>Streptophyta</taxon>
        <taxon>Embryophyta</taxon>
        <taxon>Tracheophyta</taxon>
        <taxon>Spermatophyta</taxon>
        <taxon>Magnoliopsida</taxon>
        <taxon>Ranunculales</taxon>
        <taxon>Ranunculaceae</taxon>
        <taxon>Thalictroideae</taxon>
        <taxon>Thalictrum</taxon>
    </lineage>
</organism>
<evidence type="ECO:0000313" key="2">
    <source>
        <dbReference type="EMBL" id="KAF5176502.1"/>
    </source>
</evidence>
<protein>
    <submittedName>
        <fullName evidence="2">Uncharacterized protein</fullName>
    </submittedName>
</protein>
<evidence type="ECO:0000313" key="3">
    <source>
        <dbReference type="Proteomes" id="UP000554482"/>
    </source>
</evidence>
<accession>A0A7J6UWE1</accession>
<sequence>LSQGHKVSIKLLLLPAVVLVLLLETQQVGFFHHQKQIIRQLKSFNLVEFLRMEPLVQQLQPSGT</sequence>
<feature type="non-terminal residue" evidence="2">
    <location>
        <position position="1"/>
    </location>
</feature>
<keyword evidence="1" id="KW-0732">Signal</keyword>
<feature type="signal peptide" evidence="1">
    <location>
        <begin position="1"/>
        <end position="30"/>
    </location>
</feature>
<keyword evidence="3" id="KW-1185">Reference proteome</keyword>
<proteinExistence type="predicted"/>
<feature type="chain" id="PRO_5029836081" evidence="1">
    <location>
        <begin position="31"/>
        <end position="64"/>
    </location>
</feature>
<comment type="caution">
    <text evidence="2">The sequence shown here is derived from an EMBL/GenBank/DDBJ whole genome shotgun (WGS) entry which is preliminary data.</text>
</comment>
<reference evidence="2 3" key="1">
    <citation type="submission" date="2020-06" db="EMBL/GenBank/DDBJ databases">
        <title>Transcriptomic and genomic resources for Thalictrum thalictroides and T. hernandezii: Facilitating candidate gene discovery in an emerging model plant lineage.</title>
        <authorList>
            <person name="Arias T."/>
            <person name="Riano-Pachon D.M."/>
            <person name="Di Stilio V.S."/>
        </authorList>
    </citation>
    <scope>NUCLEOTIDE SEQUENCE [LARGE SCALE GENOMIC DNA]</scope>
    <source>
        <strain evidence="3">cv. WT478/WT964</strain>
        <tissue evidence="2">Leaves</tissue>
    </source>
</reference>
<evidence type="ECO:0000256" key="1">
    <source>
        <dbReference type="SAM" id="SignalP"/>
    </source>
</evidence>
<dbReference type="Proteomes" id="UP000554482">
    <property type="component" value="Unassembled WGS sequence"/>
</dbReference>
<dbReference type="AlphaFoldDB" id="A0A7J6UWE1"/>
<name>A0A7J6UWE1_THATH</name>
<gene>
    <name evidence="2" type="ORF">FRX31_033912</name>
</gene>
<dbReference type="EMBL" id="JABWDY010042662">
    <property type="protein sequence ID" value="KAF5176502.1"/>
    <property type="molecule type" value="Genomic_DNA"/>
</dbReference>